<dbReference type="AlphaFoldDB" id="A0A6C0KCQ6"/>
<accession>A0A6C0KCQ6</accession>
<proteinExistence type="predicted"/>
<reference evidence="1" key="1">
    <citation type="journal article" date="2020" name="Nature">
        <title>Giant virus diversity and host interactions through global metagenomics.</title>
        <authorList>
            <person name="Schulz F."/>
            <person name="Roux S."/>
            <person name="Paez-Espino D."/>
            <person name="Jungbluth S."/>
            <person name="Walsh D.A."/>
            <person name="Denef V.J."/>
            <person name="McMahon K.D."/>
            <person name="Konstantinidis K.T."/>
            <person name="Eloe-Fadrosh E.A."/>
            <person name="Kyrpides N.C."/>
            <person name="Woyke T."/>
        </authorList>
    </citation>
    <scope>NUCLEOTIDE SEQUENCE</scope>
    <source>
        <strain evidence="1">GVMAG-S-1101182-85</strain>
    </source>
</reference>
<organism evidence="1">
    <name type="scientific">viral metagenome</name>
    <dbReference type="NCBI Taxonomy" id="1070528"/>
    <lineage>
        <taxon>unclassified sequences</taxon>
        <taxon>metagenomes</taxon>
        <taxon>organismal metagenomes</taxon>
    </lineage>
</organism>
<protein>
    <submittedName>
        <fullName evidence="1">Uncharacterized protein</fullName>
    </submittedName>
</protein>
<name>A0A6C0KCQ6_9ZZZZ</name>
<evidence type="ECO:0000313" key="1">
    <source>
        <dbReference type="EMBL" id="QHU13964.1"/>
    </source>
</evidence>
<sequence>MATAVSVSVPTTKRPLSITIPKGSLNLFDSPDLLSPDVAAEQRVMGFLKAHLVELPSIPVFSESIDEDANIAFDIQIRKDLIHLILDNCIHVGIKKHYAIPENPDDDEIGFQLEQYIESLEKAKPATEAIKKQIKLCKEFLELL</sequence>
<dbReference type="EMBL" id="MN740828">
    <property type="protein sequence ID" value="QHU13964.1"/>
    <property type="molecule type" value="Genomic_DNA"/>
</dbReference>